<gene>
    <name evidence="1" type="ORF">Xhom_03600</name>
</gene>
<evidence type="ECO:0000313" key="1">
    <source>
        <dbReference type="EMBL" id="PHM53601.1"/>
    </source>
</evidence>
<accession>A0A2G0Q314</accession>
<dbReference type="EMBL" id="NJAI01000006">
    <property type="protein sequence ID" value="PHM53601.1"/>
    <property type="molecule type" value="Genomic_DNA"/>
</dbReference>
<reference evidence="1 2" key="1">
    <citation type="journal article" date="2017" name="Nat. Microbiol.">
        <title>Natural product diversity associated with the nematode symbionts Photorhabdus and Xenorhabdus.</title>
        <authorList>
            <person name="Tobias N.J."/>
            <person name="Wolff H."/>
            <person name="Djahanschiri B."/>
            <person name="Grundmann F."/>
            <person name="Kronenwerth M."/>
            <person name="Shi Y.M."/>
            <person name="Simonyi S."/>
            <person name="Grun P."/>
            <person name="Shapiro-Ilan D."/>
            <person name="Pidot S.J."/>
            <person name="Stinear T.P."/>
            <person name="Ebersberger I."/>
            <person name="Bode H.B."/>
        </authorList>
    </citation>
    <scope>NUCLEOTIDE SEQUENCE [LARGE SCALE GENOMIC DNA]</scope>
    <source>
        <strain evidence="1 2">DSM 17903</strain>
    </source>
</reference>
<evidence type="ECO:0000313" key="2">
    <source>
        <dbReference type="Proteomes" id="UP000225433"/>
    </source>
</evidence>
<proteinExistence type="predicted"/>
<sequence>MTLSPYFKTKPTPEILEPNLEEEEFSVMY</sequence>
<comment type="caution">
    <text evidence="1">The sequence shown here is derived from an EMBL/GenBank/DDBJ whole genome shotgun (WGS) entry which is preliminary data.</text>
</comment>
<dbReference type="Proteomes" id="UP000225433">
    <property type="component" value="Unassembled WGS sequence"/>
</dbReference>
<protein>
    <submittedName>
        <fullName evidence="1">Uncharacterized protein</fullName>
    </submittedName>
</protein>
<dbReference type="AlphaFoldDB" id="A0A2G0Q314"/>
<organism evidence="1 2">
    <name type="scientific">Xenorhabdus hominickii</name>
    <dbReference type="NCBI Taxonomy" id="351679"/>
    <lineage>
        <taxon>Bacteria</taxon>
        <taxon>Pseudomonadati</taxon>
        <taxon>Pseudomonadota</taxon>
        <taxon>Gammaproteobacteria</taxon>
        <taxon>Enterobacterales</taxon>
        <taxon>Morganellaceae</taxon>
        <taxon>Xenorhabdus</taxon>
    </lineage>
</organism>
<name>A0A2G0Q314_XENHO</name>